<evidence type="ECO:0000256" key="1">
    <source>
        <dbReference type="SAM" id="MobiDB-lite"/>
    </source>
</evidence>
<keyword evidence="5" id="KW-1185">Reference proteome</keyword>
<feature type="compositionally biased region" description="Basic and acidic residues" evidence="1">
    <location>
        <begin position="781"/>
        <end position="792"/>
    </location>
</feature>
<dbReference type="GO" id="GO:0008654">
    <property type="term" value="P:phospholipid biosynthetic process"/>
    <property type="evidence" value="ECO:0007669"/>
    <property type="project" value="TreeGrafter"/>
</dbReference>
<keyword evidence="4" id="KW-0808">Transferase</keyword>
<keyword evidence="4" id="KW-0012">Acyltransferase</keyword>
<dbReference type="InterPro" id="IPR002123">
    <property type="entry name" value="Plipid/glycerol_acylTrfase"/>
</dbReference>
<dbReference type="GO" id="GO:0004366">
    <property type="term" value="F:glycerol-3-phosphate O-acyltransferase activity"/>
    <property type="evidence" value="ECO:0007669"/>
    <property type="project" value="TreeGrafter"/>
</dbReference>
<dbReference type="Proteomes" id="UP001151582">
    <property type="component" value="Unassembled WGS sequence"/>
</dbReference>
<organism evidence="4 5">
    <name type="scientific">Dimargaris verticillata</name>
    <dbReference type="NCBI Taxonomy" id="2761393"/>
    <lineage>
        <taxon>Eukaryota</taxon>
        <taxon>Fungi</taxon>
        <taxon>Fungi incertae sedis</taxon>
        <taxon>Zoopagomycota</taxon>
        <taxon>Kickxellomycotina</taxon>
        <taxon>Dimargaritomycetes</taxon>
        <taxon>Dimargaritales</taxon>
        <taxon>Dimargaritaceae</taxon>
        <taxon>Dimargaris</taxon>
    </lineage>
</organism>
<dbReference type="EMBL" id="JANBQB010000082">
    <property type="protein sequence ID" value="KAJ1982691.1"/>
    <property type="molecule type" value="Genomic_DNA"/>
</dbReference>
<dbReference type="AlphaFoldDB" id="A0A9W8B563"/>
<feature type="region of interest" description="Disordered" evidence="1">
    <location>
        <begin position="699"/>
        <end position="792"/>
    </location>
</feature>
<feature type="region of interest" description="Disordered" evidence="1">
    <location>
        <begin position="587"/>
        <end position="627"/>
    </location>
</feature>
<dbReference type="CDD" id="cd07992">
    <property type="entry name" value="LPLAT_AAK14816-like"/>
    <property type="match status" value="1"/>
</dbReference>
<dbReference type="SMART" id="SM00563">
    <property type="entry name" value="PlsC"/>
    <property type="match status" value="1"/>
</dbReference>
<comment type="caution">
    <text evidence="4">The sequence shown here is derived from an EMBL/GenBank/DDBJ whole genome shotgun (WGS) entry which is preliminary data.</text>
</comment>
<keyword evidence="2" id="KW-0472">Membrane</keyword>
<dbReference type="Pfam" id="PF01553">
    <property type="entry name" value="Acyltransferase"/>
    <property type="match status" value="1"/>
</dbReference>
<name>A0A9W8B563_9FUNG</name>
<evidence type="ECO:0000259" key="3">
    <source>
        <dbReference type="SMART" id="SM00563"/>
    </source>
</evidence>
<keyword evidence="2" id="KW-1133">Transmembrane helix</keyword>
<dbReference type="PANTHER" id="PTHR31605:SF0">
    <property type="entry name" value="GLYCEROL-3-PHOSPHATE O-ACYLTRANSFERASE 1"/>
    <property type="match status" value="1"/>
</dbReference>
<feature type="transmembrane region" description="Helical" evidence="2">
    <location>
        <begin position="411"/>
        <end position="429"/>
    </location>
</feature>
<feature type="domain" description="Phospholipid/glycerol acyltransferase" evidence="3">
    <location>
        <begin position="47"/>
        <end position="255"/>
    </location>
</feature>
<dbReference type="PANTHER" id="PTHR31605">
    <property type="entry name" value="GLYCEROL-3-PHOSPHATE O-ACYLTRANSFERASE 1"/>
    <property type="match status" value="1"/>
</dbReference>
<reference evidence="4" key="1">
    <citation type="submission" date="2022-07" db="EMBL/GenBank/DDBJ databases">
        <title>Phylogenomic reconstructions and comparative analyses of Kickxellomycotina fungi.</title>
        <authorList>
            <person name="Reynolds N.K."/>
            <person name="Stajich J.E."/>
            <person name="Barry K."/>
            <person name="Grigoriev I.V."/>
            <person name="Crous P."/>
            <person name="Smith M.E."/>
        </authorList>
    </citation>
    <scope>NUCLEOTIDE SEQUENCE</scope>
    <source>
        <strain evidence="4">RSA 567</strain>
    </source>
</reference>
<proteinExistence type="predicted"/>
<dbReference type="SUPFAM" id="SSF69593">
    <property type="entry name" value="Glycerol-3-phosphate (1)-acyltransferase"/>
    <property type="match status" value="1"/>
</dbReference>
<feature type="compositionally biased region" description="Basic and acidic residues" evidence="1">
    <location>
        <begin position="597"/>
        <end position="615"/>
    </location>
</feature>
<evidence type="ECO:0000313" key="4">
    <source>
        <dbReference type="EMBL" id="KAJ1982691.1"/>
    </source>
</evidence>
<sequence>MTPSPPSRWAYFLYDFTVWFFCTAISIFFREIGERNAHSIPETGPVFFVAAPHHNQFVDPIVLLRHCRRRVYLLTAASSMGRRYVGAFARAVRSIPVARAQDYAKLGPGTIQLKDRFHYPTHLVGQGTQFQDQIHPGDAIALPNLAGSAKVEKVLSDTELVIAREYKDLKALELLTQAQGTPYKIIPRLDQSGMYDQVHHRLNQGDCIGIFPEGGSHDRTEMLPLKAGVAVMCLGAMAENPNLNVPIVPCGLNYFHPHKFRSRAIVQFGDPIIIAPELVEKYKRGGAEKREACSQLLEQVSDGLQSVTINTPDYETLQLIQAGRRLYRYNKDRRPSMGQVVELTRRFVKGYMIFKDHPAVQEIRERLAEYNQDLIYYGLRDHQVSRMALSRSDALLMLLWRLLHLSVTATLALPGVILNAPVFIAAKLISKKKAKEALAKSTVKIEGRDVVATWKILVCLGLFPALYITYAICAVYWRITHPEWFAHSSLVILRFVGTHHPGYAALLTIISLPVLSFAWLWVGERGVDIYKSLRPLFLTLILGADSARQLAKQREALAEDMTEVINELAPKIYPDFDKHRSAVAKSARQVGLRHRRQTGDVHSDSESDMSDRSDDSQPASRRSRFKFPSLTPTTLSNLSWVSPLEFLGTYSNTGATTPGEFTRHVGDFFGVSDWQWDTVDSKEFDDDVFLFKNSETSQVTGVGSMLPRTRSAQSVAGSAASGDEAATTEPLRSQSPSLRRRLSYMGSPGTTGGLSALTQLRPKDEGSLSPPVPAKPSSPHETLRKDDSPESA</sequence>
<evidence type="ECO:0000256" key="2">
    <source>
        <dbReference type="SAM" id="Phobius"/>
    </source>
</evidence>
<evidence type="ECO:0000313" key="5">
    <source>
        <dbReference type="Proteomes" id="UP001151582"/>
    </source>
</evidence>
<dbReference type="OrthoDB" id="2427554at2759"/>
<protein>
    <submittedName>
        <fullName evidence="4">Glycerol-3-phosphate/dihydroxyacetone phosphate acyltransferase</fullName>
    </submittedName>
</protein>
<gene>
    <name evidence="4" type="primary">SCT1</name>
    <name evidence="4" type="ORF">H4R34_001628</name>
</gene>
<feature type="compositionally biased region" description="Low complexity" evidence="1">
    <location>
        <begin position="711"/>
        <end position="722"/>
    </location>
</feature>
<dbReference type="GO" id="GO:0016287">
    <property type="term" value="F:glycerone-phosphate O-acyltransferase activity"/>
    <property type="evidence" value="ECO:0007669"/>
    <property type="project" value="TreeGrafter"/>
</dbReference>
<dbReference type="InterPro" id="IPR052744">
    <property type="entry name" value="GPAT/DAPAT"/>
</dbReference>
<accession>A0A9W8B563</accession>
<feature type="transmembrane region" description="Helical" evidence="2">
    <location>
        <begin position="503"/>
        <end position="522"/>
    </location>
</feature>
<feature type="transmembrane region" description="Helical" evidence="2">
    <location>
        <begin position="12"/>
        <end position="29"/>
    </location>
</feature>
<feature type="transmembrane region" description="Helical" evidence="2">
    <location>
        <begin position="450"/>
        <end position="477"/>
    </location>
</feature>
<keyword evidence="2" id="KW-0812">Transmembrane</keyword>